<evidence type="ECO:0000313" key="3">
    <source>
        <dbReference type="EMBL" id="QDO83204.1"/>
    </source>
</evidence>
<proteinExistence type="predicted"/>
<protein>
    <recommendedName>
        <fullName evidence="5">Lipoprotein</fullName>
    </recommendedName>
</protein>
<sequence length="466" mass="48951">MRKIKLMTTGLSVLASALLLTACGGSDSSDTTTTPDVPPISQAPVSARDGFNVVTPNEPGYVDLSSLIESGVAGAKVTGVYLESSQGSGQCGEVSTDDLASDQGFSVTVEGAAICEYGYEVESVALAGQTKTRARAKVMVASSAGGAAVLPPISIAMAIDDLPRVTDIKAELEAKGSFPTGYILSENFSVLGDGYVTMVATDFSITYRAEAEGVSRVVYALESVDPDAPDIKMGTLDYAVSDSLNNAPTASSFAYNADEINTSYEIDLSADNHIDDSDGDGLQLVEVQSYTATVAAKDPNDLSNTVLTFTSLVGGKHYVTYVVSDQHGGFATGIIEVSVANQDQMARWSDIENDQLLFTAPQTKFEMDIEAAAATYQGNWIDTGYTPNISMSTFSSVGAEAYCATRGRLPTVAEIQDLYNVKSPASSYSWPMGQGYLALDGTSFSVVSLLDNKIAQVNGGFIMPLV</sequence>
<dbReference type="Proteomes" id="UP000315947">
    <property type="component" value="Chromosome"/>
</dbReference>
<reference evidence="3 4" key="1">
    <citation type="submission" date="2019-07" db="EMBL/GenBank/DDBJ databases">
        <title>Shewanella sp. YLB-06 whole genomic sequence.</title>
        <authorList>
            <person name="Yu L."/>
        </authorList>
    </citation>
    <scope>NUCLEOTIDE SEQUENCE [LARGE SCALE GENOMIC DNA]</scope>
    <source>
        <strain evidence="3 4">YLB-06</strain>
    </source>
</reference>
<organism evidence="3 4">
    <name type="scientific">Shewanella psychropiezotolerans</name>
    <dbReference type="NCBI Taxonomy" id="2593655"/>
    <lineage>
        <taxon>Bacteria</taxon>
        <taxon>Pseudomonadati</taxon>
        <taxon>Pseudomonadota</taxon>
        <taxon>Gammaproteobacteria</taxon>
        <taxon>Alteromonadales</taxon>
        <taxon>Shewanellaceae</taxon>
        <taxon>Shewanella</taxon>
    </lineage>
</organism>
<keyword evidence="4" id="KW-1185">Reference proteome</keyword>
<dbReference type="EMBL" id="CP041614">
    <property type="protein sequence ID" value="QDO83204.1"/>
    <property type="molecule type" value="Genomic_DNA"/>
</dbReference>
<dbReference type="PROSITE" id="PS51257">
    <property type="entry name" value="PROKAR_LIPOPROTEIN"/>
    <property type="match status" value="1"/>
</dbReference>
<feature type="chain" id="PRO_5047151916" description="Lipoprotein" evidence="2">
    <location>
        <begin position="29"/>
        <end position="466"/>
    </location>
</feature>
<feature type="signal peptide" evidence="2">
    <location>
        <begin position="1"/>
        <end position="28"/>
    </location>
</feature>
<feature type="compositionally biased region" description="Low complexity" evidence="1">
    <location>
        <begin position="25"/>
        <end position="35"/>
    </location>
</feature>
<name>A0ABX5WVT0_9GAMM</name>
<gene>
    <name evidence="3" type="ORF">FM037_08150</name>
</gene>
<accession>A0ABX5WVT0</accession>
<feature type="region of interest" description="Disordered" evidence="1">
    <location>
        <begin position="25"/>
        <end position="44"/>
    </location>
</feature>
<dbReference type="RefSeq" id="WP_144045585.1">
    <property type="nucleotide sequence ID" value="NZ_CP041614.1"/>
</dbReference>
<evidence type="ECO:0000256" key="2">
    <source>
        <dbReference type="SAM" id="SignalP"/>
    </source>
</evidence>
<keyword evidence="2" id="KW-0732">Signal</keyword>
<evidence type="ECO:0008006" key="5">
    <source>
        <dbReference type="Google" id="ProtNLM"/>
    </source>
</evidence>
<evidence type="ECO:0000313" key="4">
    <source>
        <dbReference type="Proteomes" id="UP000315947"/>
    </source>
</evidence>
<evidence type="ECO:0000256" key="1">
    <source>
        <dbReference type="SAM" id="MobiDB-lite"/>
    </source>
</evidence>
<dbReference type="Pfam" id="PF17963">
    <property type="entry name" value="Big_9"/>
    <property type="match status" value="1"/>
</dbReference>